<feature type="chain" id="PRO_5045287970" evidence="5">
    <location>
        <begin position="25"/>
        <end position="264"/>
    </location>
</feature>
<accession>A0ABR7AK51</accession>
<evidence type="ECO:0000313" key="7">
    <source>
        <dbReference type="EMBL" id="MBC3940831.1"/>
    </source>
</evidence>
<reference evidence="7 8" key="1">
    <citation type="submission" date="2020-08" db="EMBL/GenBank/DDBJ databases">
        <title>Putative novel bacterial strains isolated from necrotic wheat leaf tissues caused by Xanthomonas translucens.</title>
        <authorList>
            <person name="Tambong J.T."/>
        </authorList>
    </citation>
    <scope>NUCLEOTIDE SEQUENCE [LARGE SCALE GENOMIC DNA]</scope>
    <source>
        <strain evidence="8">DOAB 1063</strain>
    </source>
</reference>
<dbReference type="EMBL" id="JACONT010000005">
    <property type="protein sequence ID" value="MBC3940831.1"/>
    <property type="molecule type" value="Genomic_DNA"/>
</dbReference>
<dbReference type="PANTHER" id="PTHR30329">
    <property type="entry name" value="STATOR ELEMENT OF FLAGELLAR MOTOR COMPLEX"/>
    <property type="match status" value="1"/>
</dbReference>
<evidence type="ECO:0000259" key="6">
    <source>
        <dbReference type="PROSITE" id="PS51123"/>
    </source>
</evidence>
<comment type="caution">
    <text evidence="7">The sequence shown here is derived from an EMBL/GenBank/DDBJ whole genome shotgun (WGS) entry which is preliminary data.</text>
</comment>
<dbReference type="SUPFAM" id="SSF103088">
    <property type="entry name" value="OmpA-like"/>
    <property type="match status" value="1"/>
</dbReference>
<keyword evidence="3" id="KW-0998">Cell outer membrane</keyword>
<dbReference type="PANTHER" id="PTHR30329:SF21">
    <property type="entry name" value="LIPOPROTEIN YIAD-RELATED"/>
    <property type="match status" value="1"/>
</dbReference>
<sequence>MSHKLARAALGILMATSTVAPALAQGQARFDPRTAPWTRPGYRLVGAGVPILFPELRNTPRGRAFVMPNFDANGDGRISRQEADDANREFARLAGPRRDRFDWDAYGRDPRGYRGGRGGTTVVETVTTWDRGAMRNYGFRQTPRGATLTLQEDVLFRTDSAVLRPGAIEKLRPLARYLRANPGVRVSIDGFTDSRGTDAHNQDLSERRAASVRQAFDDMDVVRARFSVVGHGERDPVATNATAAGMRLNRRVEVTLLGQRADRF</sequence>
<comment type="subcellular location">
    <subcellularLocation>
        <location evidence="1">Cell outer membrane</location>
    </subcellularLocation>
</comment>
<keyword evidence="5" id="KW-0732">Signal</keyword>
<feature type="signal peptide" evidence="5">
    <location>
        <begin position="1"/>
        <end position="24"/>
    </location>
</feature>
<dbReference type="Proteomes" id="UP000597613">
    <property type="component" value="Unassembled WGS sequence"/>
</dbReference>
<protein>
    <submittedName>
        <fullName evidence="7">OmpA family protein</fullName>
    </submittedName>
</protein>
<dbReference type="CDD" id="cd07185">
    <property type="entry name" value="OmpA_C-like"/>
    <property type="match status" value="1"/>
</dbReference>
<evidence type="ECO:0000313" key="8">
    <source>
        <dbReference type="Proteomes" id="UP000597613"/>
    </source>
</evidence>
<evidence type="ECO:0000256" key="5">
    <source>
        <dbReference type="SAM" id="SignalP"/>
    </source>
</evidence>
<gene>
    <name evidence="7" type="ORF">H8S47_03920</name>
</gene>
<name>A0ABR7AK51_9SPHN</name>
<dbReference type="PROSITE" id="PS51123">
    <property type="entry name" value="OMPA_2"/>
    <property type="match status" value="1"/>
</dbReference>
<feature type="domain" description="OmpA-like" evidence="6">
    <location>
        <begin position="144"/>
        <end position="260"/>
    </location>
</feature>
<evidence type="ECO:0000256" key="1">
    <source>
        <dbReference type="ARBA" id="ARBA00004442"/>
    </source>
</evidence>
<dbReference type="Pfam" id="PF00691">
    <property type="entry name" value="OmpA"/>
    <property type="match status" value="1"/>
</dbReference>
<proteinExistence type="predicted"/>
<dbReference type="PRINTS" id="PR01023">
    <property type="entry name" value="NAFLGMOTY"/>
</dbReference>
<keyword evidence="8" id="KW-1185">Reference proteome</keyword>
<evidence type="ECO:0000256" key="2">
    <source>
        <dbReference type="ARBA" id="ARBA00023136"/>
    </source>
</evidence>
<organism evidence="7 8">
    <name type="scientific">Sphingomonas albertensis</name>
    <dbReference type="NCBI Taxonomy" id="2762591"/>
    <lineage>
        <taxon>Bacteria</taxon>
        <taxon>Pseudomonadati</taxon>
        <taxon>Pseudomonadota</taxon>
        <taxon>Alphaproteobacteria</taxon>
        <taxon>Sphingomonadales</taxon>
        <taxon>Sphingomonadaceae</taxon>
        <taxon>Sphingomonas</taxon>
    </lineage>
</organism>
<dbReference type="RefSeq" id="WP_187502616.1">
    <property type="nucleotide sequence ID" value="NZ_CP162536.1"/>
</dbReference>
<dbReference type="InterPro" id="IPR036737">
    <property type="entry name" value="OmpA-like_sf"/>
</dbReference>
<dbReference type="InterPro" id="IPR006664">
    <property type="entry name" value="OMP_bac"/>
</dbReference>
<dbReference type="Gene3D" id="3.30.1330.60">
    <property type="entry name" value="OmpA-like domain"/>
    <property type="match status" value="1"/>
</dbReference>
<keyword evidence="2 4" id="KW-0472">Membrane</keyword>
<evidence type="ECO:0000256" key="3">
    <source>
        <dbReference type="ARBA" id="ARBA00023237"/>
    </source>
</evidence>
<dbReference type="InterPro" id="IPR050330">
    <property type="entry name" value="Bact_OuterMem_StrucFunc"/>
</dbReference>
<dbReference type="InterPro" id="IPR006665">
    <property type="entry name" value="OmpA-like"/>
</dbReference>
<dbReference type="PRINTS" id="PR01021">
    <property type="entry name" value="OMPADOMAIN"/>
</dbReference>
<evidence type="ECO:0000256" key="4">
    <source>
        <dbReference type="PROSITE-ProRule" id="PRU00473"/>
    </source>
</evidence>